<reference evidence="4" key="1">
    <citation type="submission" date="2021-02" db="EMBL/GenBank/DDBJ databases">
        <authorList>
            <person name="Nowell W R."/>
        </authorList>
    </citation>
    <scope>NUCLEOTIDE SEQUENCE</scope>
</reference>
<comment type="caution">
    <text evidence="4">The sequence shown here is derived from an EMBL/GenBank/DDBJ whole genome shotgun (WGS) entry which is preliminary data.</text>
</comment>
<sequence length="81" mass="8797">VNFMKSICLPCYALIARVLPETTPMVIGAKSNLQRWQELAAEKQQLTRTSLAAISTSTSTDDISDSSRTPPANNTRQPSSS</sequence>
<evidence type="ECO:0000313" key="4">
    <source>
        <dbReference type="EMBL" id="CAF5199073.1"/>
    </source>
</evidence>
<protein>
    <recommendedName>
        <fullName evidence="2">PDEase domain-containing protein</fullName>
    </recommendedName>
</protein>
<dbReference type="Proteomes" id="UP000681720">
    <property type="component" value="Unassembled WGS sequence"/>
</dbReference>
<dbReference type="InterPro" id="IPR036971">
    <property type="entry name" value="PDEase_catalytic_dom_sf"/>
</dbReference>
<dbReference type="AlphaFoldDB" id="A0A8S3II28"/>
<dbReference type="GO" id="GO:0007165">
    <property type="term" value="P:signal transduction"/>
    <property type="evidence" value="ECO:0007669"/>
    <property type="project" value="InterPro"/>
</dbReference>
<dbReference type="InterPro" id="IPR002073">
    <property type="entry name" value="PDEase_catalytic_dom"/>
</dbReference>
<dbReference type="Proteomes" id="UP000676336">
    <property type="component" value="Unassembled WGS sequence"/>
</dbReference>
<feature type="compositionally biased region" description="Low complexity" evidence="1">
    <location>
        <begin position="50"/>
        <end position="69"/>
    </location>
</feature>
<evidence type="ECO:0000259" key="2">
    <source>
        <dbReference type="PROSITE" id="PS51845"/>
    </source>
</evidence>
<dbReference type="SUPFAM" id="SSF109604">
    <property type="entry name" value="HD-domain/PDEase-like"/>
    <property type="match status" value="1"/>
</dbReference>
<dbReference type="Gene3D" id="1.10.1300.10">
    <property type="entry name" value="3'5'-cyclic nucleotide phosphodiesterase, catalytic domain"/>
    <property type="match status" value="1"/>
</dbReference>
<feature type="non-terminal residue" evidence="4">
    <location>
        <position position="1"/>
    </location>
</feature>
<evidence type="ECO:0000256" key="1">
    <source>
        <dbReference type="SAM" id="MobiDB-lite"/>
    </source>
</evidence>
<name>A0A8S3II28_9BILA</name>
<dbReference type="GO" id="GO:0004114">
    <property type="term" value="F:3',5'-cyclic-nucleotide phosphodiesterase activity"/>
    <property type="evidence" value="ECO:0007669"/>
    <property type="project" value="InterPro"/>
</dbReference>
<feature type="compositionally biased region" description="Polar residues" evidence="1">
    <location>
        <begin position="70"/>
        <end position="81"/>
    </location>
</feature>
<proteinExistence type="predicted"/>
<evidence type="ECO:0000313" key="5">
    <source>
        <dbReference type="Proteomes" id="UP000681720"/>
    </source>
</evidence>
<evidence type="ECO:0000313" key="3">
    <source>
        <dbReference type="EMBL" id="CAF3822387.1"/>
    </source>
</evidence>
<gene>
    <name evidence="4" type="ORF">GIL414_LOCUS75954</name>
    <name evidence="3" type="ORF">SMN809_LOCUS2365</name>
</gene>
<accession>A0A8S3II28</accession>
<dbReference type="EMBL" id="CAJOBJ010344247">
    <property type="protein sequence ID" value="CAF5199073.1"/>
    <property type="molecule type" value="Genomic_DNA"/>
</dbReference>
<dbReference type="EMBL" id="CAJOBI010000431">
    <property type="protein sequence ID" value="CAF3822387.1"/>
    <property type="molecule type" value="Genomic_DNA"/>
</dbReference>
<feature type="domain" description="PDEase" evidence="2">
    <location>
        <begin position="1"/>
        <end position="43"/>
    </location>
</feature>
<dbReference type="PROSITE" id="PS51845">
    <property type="entry name" value="PDEASE_I_2"/>
    <property type="match status" value="1"/>
</dbReference>
<feature type="region of interest" description="Disordered" evidence="1">
    <location>
        <begin position="50"/>
        <end position="81"/>
    </location>
</feature>
<organism evidence="4 5">
    <name type="scientific">Rotaria magnacalcarata</name>
    <dbReference type="NCBI Taxonomy" id="392030"/>
    <lineage>
        <taxon>Eukaryota</taxon>
        <taxon>Metazoa</taxon>
        <taxon>Spiralia</taxon>
        <taxon>Gnathifera</taxon>
        <taxon>Rotifera</taxon>
        <taxon>Eurotatoria</taxon>
        <taxon>Bdelloidea</taxon>
        <taxon>Philodinida</taxon>
        <taxon>Philodinidae</taxon>
        <taxon>Rotaria</taxon>
    </lineage>
</organism>